<keyword evidence="6" id="KW-1185">Reference proteome</keyword>
<protein>
    <recommendedName>
        <fullName evidence="7">GET complex, subunit GET2</fullName>
    </recommendedName>
</protein>
<evidence type="ECO:0008006" key="7">
    <source>
        <dbReference type="Google" id="ProtNLM"/>
    </source>
</evidence>
<feature type="region of interest" description="Disordered" evidence="4">
    <location>
        <begin position="167"/>
        <end position="192"/>
    </location>
</feature>
<dbReference type="Proteomes" id="UP000887229">
    <property type="component" value="Unassembled WGS sequence"/>
</dbReference>
<accession>A0A9P7ZSN1</accession>
<dbReference type="RefSeq" id="XP_046121290.1">
    <property type="nucleotide sequence ID" value="XM_046259439.1"/>
</dbReference>
<sequence>MGSSDVADKKWIDCLAASLSSFHPSTPLVKTLSPRTLPLYTLETMSETTGASLEADRAAEQARQRKAKREAKLKAGGSTRLDKITGMSGRPKADFDPPPPDEAPKTAAAAATASAIPAPDADPEEVDISQHFYAPQATARSKNTTPPGPQPEISEDALRQMMLGFDPAQNPRAGAAGAQGPPPFPVAPGAEDDPIMKMMSQMMGGADGAGGPNPFAGMPNLGGFQQQASGPQPIDSSYTALWRVLHAIVALGLGLYITILTPFTGTKIERETASLGENEHQKRMFFWVFATAEACLLTTRFFLDKGRAPPPGIAWTLTGYLPEPWKGYVQAVMRYGQIFTTVRADILGCMFVLGACHWWRTSNVVY</sequence>
<reference evidence="5" key="1">
    <citation type="journal article" date="2021" name="IMA Fungus">
        <title>Genomic characterization of three marine fungi, including Emericellopsis atlantica sp. nov. with signatures of a generalist lifestyle and marine biomass degradation.</title>
        <authorList>
            <person name="Hagestad O.C."/>
            <person name="Hou L."/>
            <person name="Andersen J.H."/>
            <person name="Hansen E.H."/>
            <person name="Altermark B."/>
            <person name="Li C."/>
            <person name="Kuhnert E."/>
            <person name="Cox R.J."/>
            <person name="Crous P.W."/>
            <person name="Spatafora J.W."/>
            <person name="Lail K."/>
            <person name="Amirebrahimi M."/>
            <person name="Lipzen A."/>
            <person name="Pangilinan J."/>
            <person name="Andreopoulos W."/>
            <person name="Hayes R.D."/>
            <person name="Ng V."/>
            <person name="Grigoriev I.V."/>
            <person name="Jackson S.A."/>
            <person name="Sutton T.D.S."/>
            <person name="Dobson A.D.W."/>
            <person name="Rama T."/>
        </authorList>
    </citation>
    <scope>NUCLEOTIDE SEQUENCE</scope>
    <source>
        <strain evidence="5">TS7</strain>
    </source>
</reference>
<feature type="compositionally biased region" description="Low complexity" evidence="4">
    <location>
        <begin position="167"/>
        <end position="179"/>
    </location>
</feature>
<dbReference type="AlphaFoldDB" id="A0A9P7ZSN1"/>
<dbReference type="Pfam" id="PF08690">
    <property type="entry name" value="GET2"/>
    <property type="match status" value="1"/>
</dbReference>
<gene>
    <name evidence="5" type="ORF">F5Z01DRAFT_383814</name>
</gene>
<keyword evidence="1" id="KW-0812">Transmembrane</keyword>
<organism evidence="5 6">
    <name type="scientific">Emericellopsis atlantica</name>
    <dbReference type="NCBI Taxonomy" id="2614577"/>
    <lineage>
        <taxon>Eukaryota</taxon>
        <taxon>Fungi</taxon>
        <taxon>Dikarya</taxon>
        <taxon>Ascomycota</taxon>
        <taxon>Pezizomycotina</taxon>
        <taxon>Sordariomycetes</taxon>
        <taxon>Hypocreomycetidae</taxon>
        <taxon>Hypocreales</taxon>
        <taxon>Bionectriaceae</taxon>
        <taxon>Emericellopsis</taxon>
    </lineage>
</organism>
<evidence type="ECO:0000256" key="3">
    <source>
        <dbReference type="ARBA" id="ARBA00023136"/>
    </source>
</evidence>
<dbReference type="PANTHER" id="PTHR28263">
    <property type="entry name" value="GOLGI TO ER TRAFFIC PROTEIN 2"/>
    <property type="match status" value="1"/>
</dbReference>
<dbReference type="InterPro" id="IPR028143">
    <property type="entry name" value="Get2/sif1"/>
</dbReference>
<comment type="caution">
    <text evidence="5">The sequence shown here is derived from an EMBL/GenBank/DDBJ whole genome shotgun (WGS) entry which is preliminary data.</text>
</comment>
<evidence type="ECO:0000256" key="2">
    <source>
        <dbReference type="ARBA" id="ARBA00022989"/>
    </source>
</evidence>
<feature type="compositionally biased region" description="Low complexity" evidence="4">
    <location>
        <begin position="105"/>
        <end position="119"/>
    </location>
</feature>
<feature type="region of interest" description="Disordered" evidence="4">
    <location>
        <begin position="204"/>
        <end position="230"/>
    </location>
</feature>
<feature type="region of interest" description="Disordered" evidence="4">
    <location>
        <begin position="65"/>
        <end position="123"/>
    </location>
</feature>
<dbReference type="PANTHER" id="PTHR28263:SF1">
    <property type="entry name" value="GOLGI TO ER TRAFFIC PROTEIN 2"/>
    <property type="match status" value="1"/>
</dbReference>
<keyword evidence="2" id="KW-1133">Transmembrane helix</keyword>
<feature type="region of interest" description="Disordered" evidence="4">
    <location>
        <begin position="133"/>
        <end position="152"/>
    </location>
</feature>
<evidence type="ECO:0000313" key="6">
    <source>
        <dbReference type="Proteomes" id="UP000887229"/>
    </source>
</evidence>
<dbReference type="EMBL" id="MU251245">
    <property type="protein sequence ID" value="KAG9257366.1"/>
    <property type="molecule type" value="Genomic_DNA"/>
</dbReference>
<evidence type="ECO:0000313" key="5">
    <source>
        <dbReference type="EMBL" id="KAG9257366.1"/>
    </source>
</evidence>
<proteinExistence type="predicted"/>
<dbReference type="OrthoDB" id="5393181at2759"/>
<keyword evidence="3" id="KW-0472">Membrane</keyword>
<dbReference type="GeneID" id="70290342"/>
<dbReference type="GO" id="GO:0006890">
    <property type="term" value="P:retrograde vesicle-mediated transport, Golgi to endoplasmic reticulum"/>
    <property type="evidence" value="ECO:0007669"/>
    <property type="project" value="TreeGrafter"/>
</dbReference>
<evidence type="ECO:0000256" key="1">
    <source>
        <dbReference type="ARBA" id="ARBA00022692"/>
    </source>
</evidence>
<evidence type="ECO:0000256" key="4">
    <source>
        <dbReference type="SAM" id="MobiDB-lite"/>
    </source>
</evidence>
<name>A0A9P7ZSN1_9HYPO</name>